<keyword evidence="10" id="KW-1185">Reference proteome</keyword>
<organism evidence="9 10">
    <name type="scientific">Sporolactobacillus laevolacticus DSM 442</name>
    <dbReference type="NCBI Taxonomy" id="1395513"/>
    <lineage>
        <taxon>Bacteria</taxon>
        <taxon>Bacillati</taxon>
        <taxon>Bacillota</taxon>
        <taxon>Bacilli</taxon>
        <taxon>Bacillales</taxon>
        <taxon>Sporolactobacillaceae</taxon>
        <taxon>Sporolactobacillus</taxon>
    </lineage>
</organism>
<dbReference type="PATRIC" id="fig|1395513.3.peg.1027"/>
<accession>V6IYN6</accession>
<proteinExistence type="inferred from homology"/>
<dbReference type="GO" id="GO:0005886">
    <property type="term" value="C:plasma membrane"/>
    <property type="evidence" value="ECO:0007669"/>
    <property type="project" value="UniProtKB-SubCell"/>
</dbReference>
<evidence type="ECO:0000256" key="6">
    <source>
        <dbReference type="ARBA" id="ARBA00022989"/>
    </source>
</evidence>
<evidence type="ECO:0000256" key="7">
    <source>
        <dbReference type="ARBA" id="ARBA00023136"/>
    </source>
</evidence>
<comment type="subcellular location">
    <subcellularLocation>
        <location evidence="1">Cell membrane</location>
        <topology evidence="1">Multi-pass membrane protein</topology>
    </subcellularLocation>
</comment>
<feature type="transmembrane region" description="Helical" evidence="8">
    <location>
        <begin position="157"/>
        <end position="175"/>
    </location>
</feature>
<evidence type="ECO:0000313" key="9">
    <source>
        <dbReference type="EMBL" id="EST12520.1"/>
    </source>
</evidence>
<dbReference type="RefSeq" id="WP_023509307.1">
    <property type="nucleotide sequence ID" value="NZ_AWTC01000004.1"/>
</dbReference>
<feature type="transmembrane region" description="Helical" evidence="8">
    <location>
        <begin position="57"/>
        <end position="79"/>
    </location>
</feature>
<comment type="caution">
    <text evidence="9">The sequence shown here is derived from an EMBL/GenBank/DDBJ whole genome shotgun (WGS) entry which is preliminary data.</text>
</comment>
<gene>
    <name evidence="9" type="ORF">P343_05030</name>
</gene>
<dbReference type="STRING" id="1395513.P343_05030"/>
<keyword evidence="6 8" id="KW-1133">Transmembrane helix</keyword>
<dbReference type="GO" id="GO:1903785">
    <property type="term" value="P:L-valine transmembrane transport"/>
    <property type="evidence" value="ECO:0007669"/>
    <property type="project" value="TreeGrafter"/>
</dbReference>
<dbReference type="EMBL" id="AWTC01000004">
    <property type="protein sequence ID" value="EST12520.1"/>
    <property type="molecule type" value="Genomic_DNA"/>
</dbReference>
<feature type="transmembrane region" description="Helical" evidence="8">
    <location>
        <begin position="128"/>
        <end position="151"/>
    </location>
</feature>
<dbReference type="Proteomes" id="UP000018296">
    <property type="component" value="Unassembled WGS sequence"/>
</dbReference>
<evidence type="ECO:0000256" key="1">
    <source>
        <dbReference type="ARBA" id="ARBA00004651"/>
    </source>
</evidence>
<comment type="similarity">
    <text evidence="2">Belongs to the AzlC family.</text>
</comment>
<dbReference type="eggNOG" id="COG1296">
    <property type="taxonomic scope" value="Bacteria"/>
</dbReference>
<keyword evidence="4" id="KW-1003">Cell membrane</keyword>
<evidence type="ECO:0000313" key="10">
    <source>
        <dbReference type="Proteomes" id="UP000018296"/>
    </source>
</evidence>
<evidence type="ECO:0000256" key="5">
    <source>
        <dbReference type="ARBA" id="ARBA00022692"/>
    </source>
</evidence>
<dbReference type="PANTHER" id="PTHR34979:SF1">
    <property type="entry name" value="INNER MEMBRANE PROTEIN YGAZ"/>
    <property type="match status" value="1"/>
</dbReference>
<keyword evidence="7 8" id="KW-0472">Membrane</keyword>
<evidence type="ECO:0000256" key="2">
    <source>
        <dbReference type="ARBA" id="ARBA00010735"/>
    </source>
</evidence>
<evidence type="ECO:0000256" key="3">
    <source>
        <dbReference type="ARBA" id="ARBA00022448"/>
    </source>
</evidence>
<name>V6IYN6_9BACL</name>
<evidence type="ECO:0000256" key="4">
    <source>
        <dbReference type="ARBA" id="ARBA00022475"/>
    </source>
</evidence>
<keyword evidence="3" id="KW-0813">Transport</keyword>
<feature type="transmembrane region" description="Helical" evidence="8">
    <location>
        <begin position="206"/>
        <end position="223"/>
    </location>
</feature>
<feature type="transmembrane region" description="Helical" evidence="8">
    <location>
        <begin position="182"/>
        <end position="200"/>
    </location>
</feature>
<sequence length="229" mass="24281">MIQKKETIKTACMEALPLALAIATYGLSYGVLATQVKFSLLTAVSMSVFVFSGSAQLVTVAMLAGGASLISVLLTVILLNLRNLLYGAALAEGLAPAKKWTALLAFGISDEPFVLATSRFKKVGPDPLYFAIVTGMFYIAWILAAFFGALIGNQLDPQKWGLDLAFPVTFAALLVPGLKGKPVIGTVLAATVIAMVLEYLKPGNELTIIITGLLAPLVGLYLHRRTNHA</sequence>
<evidence type="ECO:0000256" key="8">
    <source>
        <dbReference type="SAM" id="Phobius"/>
    </source>
</evidence>
<dbReference type="AlphaFoldDB" id="V6IYN6"/>
<reference evidence="9 10" key="1">
    <citation type="journal article" date="2013" name="Genome Announc.">
        <title>Genome Sequence of Sporolactobacillus laevolacticus DSM442, an Efficient Polymer-Grade D-Lactate Producer from Agricultural Waste Cottonseed as a Nitrogen Source.</title>
        <authorList>
            <person name="Wang H."/>
            <person name="Wang L."/>
            <person name="Ju J."/>
            <person name="Yu B."/>
            <person name="Ma Y."/>
        </authorList>
    </citation>
    <scope>NUCLEOTIDE SEQUENCE [LARGE SCALE GENOMIC DNA]</scope>
    <source>
        <strain evidence="9 10">DSM 442</strain>
    </source>
</reference>
<dbReference type="Pfam" id="PF03591">
    <property type="entry name" value="AzlC"/>
    <property type="match status" value="1"/>
</dbReference>
<dbReference type="InterPro" id="IPR011606">
    <property type="entry name" value="Brnchd-chn_aa_trnsp_permease"/>
</dbReference>
<keyword evidence="5 8" id="KW-0812">Transmembrane</keyword>
<protein>
    <submittedName>
        <fullName evidence="9">Branched-chain amino acid ABC transporter permease</fullName>
    </submittedName>
</protein>
<dbReference type="PANTHER" id="PTHR34979">
    <property type="entry name" value="INNER MEMBRANE PROTEIN YGAZ"/>
    <property type="match status" value="1"/>
</dbReference>
<dbReference type="OrthoDB" id="3177005at2"/>